<evidence type="ECO:0000256" key="1">
    <source>
        <dbReference type="ARBA" id="ARBA00010216"/>
    </source>
</evidence>
<dbReference type="Gene3D" id="1.25.10.10">
    <property type="entry name" value="Leucine-rich Repeat Variant"/>
    <property type="match status" value="1"/>
</dbReference>
<gene>
    <name evidence="3" type="ORF">R3I93_011182</name>
</gene>
<dbReference type="GO" id="GO:0005886">
    <property type="term" value="C:plasma membrane"/>
    <property type="evidence" value="ECO:0007669"/>
    <property type="project" value="TreeGrafter"/>
</dbReference>
<dbReference type="InterPro" id="IPR051851">
    <property type="entry name" value="EFR3_Homologs"/>
</dbReference>
<proteinExistence type="inferred from homology"/>
<dbReference type="PANTHER" id="PTHR12444:SF4">
    <property type="entry name" value="PROTEIN EFR3 HOMOLOG B"/>
    <property type="match status" value="1"/>
</dbReference>
<reference evidence="3 4" key="1">
    <citation type="submission" date="2024-02" db="EMBL/GenBank/DDBJ databases">
        <title>Chromosome-level genome assembly of the Eurasian Minnow (Phoxinus phoxinus).</title>
        <authorList>
            <person name="Oriowo T.O."/>
            <person name="Martin S."/>
            <person name="Stange M."/>
            <person name="Chrysostomakis Y."/>
            <person name="Brown T."/>
            <person name="Winkler S."/>
            <person name="Kukowka S."/>
            <person name="Myers E.W."/>
            <person name="Bohne A."/>
        </authorList>
    </citation>
    <scope>NUCLEOTIDE SEQUENCE [LARGE SCALE GENOMIC DNA]</scope>
    <source>
        <strain evidence="3">ZFMK-TIS-60720</strain>
        <tissue evidence="3">Whole Organism</tissue>
    </source>
</reference>
<sequence>MPLPSFPNFSGLPDFLGPRRLLLDCSTLLDHQVGGGVCGCCGALRPRYKRLVDNIFPEDPEDGLVKANMEKLTFYALSAPEKLDRIGAYLSERLSRDVARHRYGYVCIAMEALDQLLMACHCQSINLFVESFLTMVRKLLEADKPNLQILGTNSFVKFANIEEDTPSYHRSYDFFVSRFSEMCHSSYEDPDIRTKIRMAGIRGLQGVVRKTVNDELQANIWDPQHMDKIVPSLLFNLQQEESAERSPSPGTEKEKESPVELTERCFRELLGRAAYDNIKNAVKPVLMHLDNHSLWEGKTFAVRCFKIIMYSIQTQHSHLVIQQLLGHLDANSKNSARVRAGIVEVISEAAVIEASGSIGPTVLEVFNTLLKQLRLSVDYELTGSYDSFANMGSKVITVHEERQLQESVIKTIGSFANTLPTYQRSEVMLFIIGKIPVPGMYPSLGSANTGVEGSRMIQIMLLKSLLQVTAGFQSTNILTALPTSFLDPLLSFTLMEDAEIRLLVLDILVSIIDRHDNRHKFSPVRIISDISVLKLKVDKCSRQDNLFMKKHSHRLYRHIYLACKEESSVQRHFESLHMLLGLICVELANEEVVVDLIRLALALQDLASTEEALPVYTRCAIHALSAAYLNLISQLTTVPTFCQHVHEVIESRKKIFPFLLPEDVLVESFKIPEKLETVEGEVLFLQSKIAEMLGGSGYNTERLATPYIPQITDEDRLSKRKSIGDTVSLQLEMDSRNSPEKEQRSTAEQITFETLKQAIVDSVNVEELERERRRQVVERFQNAPFEEIAAHCGARASLLQNKLNQIFEITIRPPPSPSGSVGNGHGRTRSIPVYEMNFPDLCVY</sequence>
<dbReference type="AlphaFoldDB" id="A0AAN9CZR0"/>
<dbReference type="InterPro" id="IPR016024">
    <property type="entry name" value="ARM-type_fold"/>
</dbReference>
<evidence type="ECO:0000313" key="4">
    <source>
        <dbReference type="Proteomes" id="UP001364617"/>
    </source>
</evidence>
<dbReference type="InterPro" id="IPR049152">
    <property type="entry name" value="EFR3-like_ARM"/>
</dbReference>
<dbReference type="SUPFAM" id="SSF48371">
    <property type="entry name" value="ARM repeat"/>
    <property type="match status" value="1"/>
</dbReference>
<dbReference type="PANTHER" id="PTHR12444">
    <property type="entry name" value="PROTEIN EFR3 HOMOLOG CMP44E"/>
    <property type="match status" value="1"/>
</dbReference>
<dbReference type="EMBL" id="JAYKXH010000011">
    <property type="protein sequence ID" value="KAK7153201.1"/>
    <property type="molecule type" value="Genomic_DNA"/>
</dbReference>
<accession>A0AAN9CZR0</accession>
<feature type="region of interest" description="Disordered" evidence="2">
    <location>
        <begin position="240"/>
        <end position="260"/>
    </location>
</feature>
<protein>
    <recommendedName>
        <fullName evidence="5">EFR3 homolog B</fullName>
    </recommendedName>
</protein>
<organism evidence="3 4">
    <name type="scientific">Phoxinus phoxinus</name>
    <name type="common">Eurasian minnow</name>
    <dbReference type="NCBI Taxonomy" id="58324"/>
    <lineage>
        <taxon>Eukaryota</taxon>
        <taxon>Metazoa</taxon>
        <taxon>Chordata</taxon>
        <taxon>Craniata</taxon>
        <taxon>Vertebrata</taxon>
        <taxon>Euteleostomi</taxon>
        <taxon>Actinopterygii</taxon>
        <taxon>Neopterygii</taxon>
        <taxon>Teleostei</taxon>
        <taxon>Ostariophysi</taxon>
        <taxon>Cypriniformes</taxon>
        <taxon>Leuciscidae</taxon>
        <taxon>Phoxininae</taxon>
        <taxon>Phoxinus</taxon>
    </lineage>
</organism>
<dbReference type="Pfam" id="PF21052">
    <property type="entry name" value="EFR3_ARM"/>
    <property type="match status" value="1"/>
</dbReference>
<evidence type="ECO:0000256" key="2">
    <source>
        <dbReference type="SAM" id="MobiDB-lite"/>
    </source>
</evidence>
<comment type="similarity">
    <text evidence="1">Belongs to the EFR3 family.</text>
</comment>
<feature type="compositionally biased region" description="Basic and acidic residues" evidence="2">
    <location>
        <begin position="251"/>
        <end position="260"/>
    </location>
</feature>
<dbReference type="GO" id="GO:0072659">
    <property type="term" value="P:protein localization to plasma membrane"/>
    <property type="evidence" value="ECO:0007669"/>
    <property type="project" value="TreeGrafter"/>
</dbReference>
<evidence type="ECO:0000313" key="3">
    <source>
        <dbReference type="EMBL" id="KAK7153201.1"/>
    </source>
</evidence>
<name>A0AAN9CZR0_9TELE</name>
<keyword evidence="4" id="KW-1185">Reference proteome</keyword>
<comment type="caution">
    <text evidence="3">The sequence shown here is derived from an EMBL/GenBank/DDBJ whole genome shotgun (WGS) entry which is preliminary data.</text>
</comment>
<dbReference type="InterPro" id="IPR011989">
    <property type="entry name" value="ARM-like"/>
</dbReference>
<dbReference type="Proteomes" id="UP001364617">
    <property type="component" value="Unassembled WGS sequence"/>
</dbReference>
<evidence type="ECO:0008006" key="5">
    <source>
        <dbReference type="Google" id="ProtNLM"/>
    </source>
</evidence>